<gene>
    <name evidence="1" type="ORF">KN1_01930</name>
</gene>
<keyword evidence="2" id="KW-1185">Reference proteome</keyword>
<dbReference type="EMBL" id="AP024597">
    <property type="protein sequence ID" value="BCU68896.1"/>
    <property type="molecule type" value="Genomic_DNA"/>
</dbReference>
<sequence length="175" mass="18805">MESPLAVMILLIGTILVALVAFAFSSVYSSYVANNAYISNFAESVSEGLYITKSTVASSGPTYSVVIVPEDFNYNGTIYLTAVNTTPVLYGSDVVAPNLGDFDVKINGTIPAFTNNVILYSTSLHELYQGSIPLWKSTVGAPQTITIPVKSDAVVFIFIQTPKGLVEVGYVWLED</sequence>
<name>A0A8D5ZHP7_9CREN</name>
<dbReference type="RefSeq" id="WP_221288855.1">
    <property type="nucleotide sequence ID" value="NZ_AP024597.1"/>
</dbReference>
<evidence type="ECO:0008006" key="3">
    <source>
        <dbReference type="Google" id="ProtNLM"/>
    </source>
</evidence>
<proteinExistence type="predicted"/>
<organism evidence="1 2">
    <name type="scientific">Stygiolobus caldivivus</name>
    <dbReference type="NCBI Taxonomy" id="2824673"/>
    <lineage>
        <taxon>Archaea</taxon>
        <taxon>Thermoproteota</taxon>
        <taxon>Thermoprotei</taxon>
        <taxon>Sulfolobales</taxon>
        <taxon>Sulfolobaceae</taxon>
        <taxon>Stygiolobus</taxon>
    </lineage>
</organism>
<evidence type="ECO:0000313" key="1">
    <source>
        <dbReference type="EMBL" id="BCU68896.1"/>
    </source>
</evidence>
<dbReference type="Proteomes" id="UP000825123">
    <property type="component" value="Chromosome"/>
</dbReference>
<reference evidence="1 2" key="1">
    <citation type="submission" date="2021-04" db="EMBL/GenBank/DDBJ databases">
        <title>Complete genome sequence of Stygiolobus sp. KN-1.</title>
        <authorList>
            <person name="Nakamura K."/>
            <person name="Sakai H."/>
            <person name="Kurosawa N."/>
        </authorList>
    </citation>
    <scope>NUCLEOTIDE SEQUENCE [LARGE SCALE GENOMIC DNA]</scope>
    <source>
        <strain evidence="1 2">KN-1</strain>
    </source>
</reference>
<evidence type="ECO:0000313" key="2">
    <source>
        <dbReference type="Proteomes" id="UP000825123"/>
    </source>
</evidence>
<dbReference type="KEGG" id="csty:KN1_01930"/>
<dbReference type="GeneID" id="66161945"/>
<dbReference type="AlphaFoldDB" id="A0A8D5ZHP7"/>
<accession>A0A8D5ZHP7</accession>
<protein>
    <recommendedName>
        <fullName evidence="3">Flagellin</fullName>
    </recommendedName>
</protein>